<feature type="domain" description="Alkyl hydroperoxide reductase subunit C/ Thiol specific antioxidant" evidence="1">
    <location>
        <begin position="3"/>
        <end position="121"/>
    </location>
</feature>
<reference evidence="2" key="1">
    <citation type="submission" date="2019-08" db="EMBL/GenBank/DDBJ databases">
        <authorList>
            <person name="Kucharzyk K."/>
            <person name="Murdoch R.W."/>
            <person name="Higgins S."/>
            <person name="Loffler F."/>
        </authorList>
    </citation>
    <scope>NUCLEOTIDE SEQUENCE</scope>
</reference>
<dbReference type="InterPro" id="IPR050553">
    <property type="entry name" value="Thioredoxin_ResA/DsbE_sf"/>
</dbReference>
<gene>
    <name evidence="2" type="ORF">SDC9_107750</name>
</gene>
<organism evidence="2">
    <name type="scientific">bioreactor metagenome</name>
    <dbReference type="NCBI Taxonomy" id="1076179"/>
    <lineage>
        <taxon>unclassified sequences</taxon>
        <taxon>metagenomes</taxon>
        <taxon>ecological metagenomes</taxon>
    </lineage>
</organism>
<evidence type="ECO:0000313" key="2">
    <source>
        <dbReference type="EMBL" id="MPM60896.1"/>
    </source>
</evidence>
<dbReference type="GO" id="GO:0016491">
    <property type="term" value="F:oxidoreductase activity"/>
    <property type="evidence" value="ECO:0007669"/>
    <property type="project" value="InterPro"/>
</dbReference>
<proteinExistence type="predicted"/>
<dbReference type="Gene3D" id="3.40.30.10">
    <property type="entry name" value="Glutaredoxin"/>
    <property type="match status" value="1"/>
</dbReference>
<dbReference type="InterPro" id="IPR036249">
    <property type="entry name" value="Thioredoxin-like_sf"/>
</dbReference>
<dbReference type="PANTHER" id="PTHR42852">
    <property type="entry name" value="THIOL:DISULFIDE INTERCHANGE PROTEIN DSBE"/>
    <property type="match status" value="1"/>
</dbReference>
<accession>A0A645B765</accession>
<dbReference type="EMBL" id="VSSQ01018042">
    <property type="protein sequence ID" value="MPM60896.1"/>
    <property type="molecule type" value="Genomic_DNA"/>
</dbReference>
<evidence type="ECO:0000259" key="1">
    <source>
        <dbReference type="Pfam" id="PF00578"/>
    </source>
</evidence>
<dbReference type="GO" id="GO:0016209">
    <property type="term" value="F:antioxidant activity"/>
    <property type="evidence" value="ECO:0007669"/>
    <property type="project" value="InterPro"/>
</dbReference>
<protein>
    <recommendedName>
        <fullName evidence="1">Alkyl hydroperoxide reductase subunit C/ Thiol specific antioxidant domain-containing protein</fullName>
    </recommendedName>
</protein>
<comment type="caution">
    <text evidence="2">The sequence shown here is derived from an EMBL/GenBank/DDBJ whole genome shotgun (WGS) entry which is preliminary data.</text>
</comment>
<name>A0A645B765_9ZZZZ</name>
<dbReference type="AlphaFoldDB" id="A0A645B765"/>
<dbReference type="Pfam" id="PF00578">
    <property type="entry name" value="AhpC-TSA"/>
    <property type="match status" value="1"/>
</dbReference>
<sequence>MQNKIEKIRVKSLDGDPVDLMEIYSGNPLLILFFNIQCLGCVGRAIPLAYDYLQEFKNLNVVAIHTAFGKKVVTKDDIINIFTLKELPFPIYLDIENTNYEKFDCEGTPHWILMDREGNVTRSIFGSQDGSQTRLNYALEELTKEAE</sequence>
<dbReference type="InterPro" id="IPR000866">
    <property type="entry name" value="AhpC/TSA"/>
</dbReference>
<dbReference type="SUPFAM" id="SSF52833">
    <property type="entry name" value="Thioredoxin-like"/>
    <property type="match status" value="1"/>
</dbReference>
<dbReference type="PANTHER" id="PTHR42852:SF13">
    <property type="entry name" value="PROTEIN DIPZ"/>
    <property type="match status" value="1"/>
</dbReference>